<dbReference type="GO" id="GO:0006487">
    <property type="term" value="P:protein N-linked glycosylation"/>
    <property type="evidence" value="ECO:0007669"/>
    <property type="project" value="TreeGrafter"/>
</dbReference>
<name>A0AA39GH30_SARSR</name>
<proteinExistence type="inferred from homology"/>
<dbReference type="PANTHER" id="PTHR31306:SF3">
    <property type="entry name" value="NUCLEOTIDE-DIPHOSPHO-SUGAR TRANSFERASE DOMAIN-CONTAINING PROTEIN"/>
    <property type="match status" value="1"/>
</dbReference>
<dbReference type="EMBL" id="JAPDFR010000004">
    <property type="protein sequence ID" value="KAK0386834.1"/>
    <property type="molecule type" value="Genomic_DNA"/>
</dbReference>
<dbReference type="PANTHER" id="PTHR31306">
    <property type="entry name" value="ALPHA-1,6-MANNOSYLTRANSFERASE MNN11-RELATED"/>
    <property type="match status" value="1"/>
</dbReference>
<dbReference type="Proteomes" id="UP001175261">
    <property type="component" value="Unassembled WGS sequence"/>
</dbReference>
<dbReference type="AlphaFoldDB" id="A0AA39GH30"/>
<dbReference type="GO" id="GO:0016757">
    <property type="term" value="F:glycosyltransferase activity"/>
    <property type="evidence" value="ECO:0007669"/>
    <property type="project" value="UniProtKB-KW"/>
</dbReference>
<protein>
    <recommendedName>
        <fullName evidence="6">Nucleotide-diphospho-sugar transferase domain-containing protein</fullName>
    </recommendedName>
</protein>
<organism evidence="4 5">
    <name type="scientific">Sarocladium strictum</name>
    <name type="common">Black bundle disease fungus</name>
    <name type="synonym">Acremonium strictum</name>
    <dbReference type="NCBI Taxonomy" id="5046"/>
    <lineage>
        <taxon>Eukaryota</taxon>
        <taxon>Fungi</taxon>
        <taxon>Dikarya</taxon>
        <taxon>Ascomycota</taxon>
        <taxon>Pezizomycotina</taxon>
        <taxon>Sordariomycetes</taxon>
        <taxon>Hypocreomycetidae</taxon>
        <taxon>Hypocreales</taxon>
        <taxon>Sarocladiaceae</taxon>
        <taxon>Sarocladium</taxon>
    </lineage>
</organism>
<sequence length="324" mass="36598">MFSQRGFIGVSVLVASSTSRSFANLFEPIKHPIPARTYQDASGKKFGIAANGPVWKEPLKDKVLIVDIDTRAPKGPNGLWNHDRMEWESIKLKRKGSAASASFMNHFLYAQIHGYDYRFFNAVDLKDMHNTWIKPHALARFLKSYRFVVLIDADATIQHLEVPLEWLFNRWGVTPRTSIAMPVDVAQVVNGNKHVSEDSKGKMVLNTGFIVAQASPLTFDMMAAWAECPQETRYKGCANWKEKWSHEQRIPCDDAMGYPGRANHPSLLTNCTGQFIRHHTLDKPRTKQSAEIAIVQGLTDIIQLGTPTRQRQILDHRGGCLTSR</sequence>
<evidence type="ECO:0000256" key="2">
    <source>
        <dbReference type="ARBA" id="ARBA00022676"/>
    </source>
</evidence>
<comment type="similarity">
    <text evidence="1">Belongs to the glycosyltransferase 34 family.</text>
</comment>
<keyword evidence="2" id="KW-0328">Glycosyltransferase</keyword>
<keyword evidence="5" id="KW-1185">Reference proteome</keyword>
<evidence type="ECO:0000256" key="1">
    <source>
        <dbReference type="ARBA" id="ARBA00005664"/>
    </source>
</evidence>
<keyword evidence="3" id="KW-0808">Transferase</keyword>
<dbReference type="Gene3D" id="3.90.550.10">
    <property type="entry name" value="Spore Coat Polysaccharide Biosynthesis Protein SpsA, Chain A"/>
    <property type="match status" value="1"/>
</dbReference>
<evidence type="ECO:0000313" key="5">
    <source>
        <dbReference type="Proteomes" id="UP001175261"/>
    </source>
</evidence>
<reference evidence="4" key="1">
    <citation type="submission" date="2022-10" db="EMBL/GenBank/DDBJ databases">
        <title>Determination and structural analysis of whole genome sequence of Sarocladium strictum F4-1.</title>
        <authorList>
            <person name="Hu L."/>
            <person name="Jiang Y."/>
        </authorList>
    </citation>
    <scope>NUCLEOTIDE SEQUENCE</scope>
    <source>
        <strain evidence="4">F4-1</strain>
    </source>
</reference>
<accession>A0AA39GH30</accession>
<comment type="caution">
    <text evidence="4">The sequence shown here is derived from an EMBL/GenBank/DDBJ whole genome shotgun (WGS) entry which is preliminary data.</text>
</comment>
<evidence type="ECO:0000256" key="3">
    <source>
        <dbReference type="ARBA" id="ARBA00022679"/>
    </source>
</evidence>
<dbReference type="InterPro" id="IPR008630">
    <property type="entry name" value="Glyco_trans_34"/>
</dbReference>
<evidence type="ECO:0008006" key="6">
    <source>
        <dbReference type="Google" id="ProtNLM"/>
    </source>
</evidence>
<evidence type="ECO:0000313" key="4">
    <source>
        <dbReference type="EMBL" id="KAK0386834.1"/>
    </source>
</evidence>
<dbReference type="InterPro" id="IPR029044">
    <property type="entry name" value="Nucleotide-diphossugar_trans"/>
</dbReference>
<gene>
    <name evidence="4" type="ORF">NLU13_5147</name>
</gene>
<dbReference type="GO" id="GO:0000139">
    <property type="term" value="C:Golgi membrane"/>
    <property type="evidence" value="ECO:0007669"/>
    <property type="project" value="TreeGrafter"/>
</dbReference>